<evidence type="ECO:0000313" key="8">
    <source>
        <dbReference type="EMBL" id="KAF5341192.1"/>
    </source>
</evidence>
<dbReference type="Gene3D" id="3.10.50.40">
    <property type="match status" value="1"/>
</dbReference>
<dbReference type="Proteomes" id="UP000541558">
    <property type="component" value="Unassembled WGS sequence"/>
</dbReference>
<evidence type="ECO:0000313" key="9">
    <source>
        <dbReference type="Proteomes" id="UP000541558"/>
    </source>
</evidence>
<sequence>MVARSNWLLYCCIPLFGLLLEGPVSVLADQSSGPKKPKKLKIETTYEPAACHKKNAKKSRKGDELSVIYSGAFYTDPDTVFDTNIGKPEPLKFTLGVGKVMPGWEEGLSKMCLGERRKLSIPGDLTFNGEAAIYEIELKSLKRKAPVASSPGKSEL</sequence>
<dbReference type="GO" id="GO:0003755">
    <property type="term" value="F:peptidyl-prolyl cis-trans isomerase activity"/>
    <property type="evidence" value="ECO:0007669"/>
    <property type="project" value="UniProtKB-KW"/>
</dbReference>
<feature type="signal peptide" evidence="6">
    <location>
        <begin position="1"/>
        <end position="28"/>
    </location>
</feature>
<protein>
    <recommendedName>
        <fullName evidence="2 5">peptidylprolyl isomerase</fullName>
        <ecNumber evidence="2 5">5.2.1.8</ecNumber>
    </recommendedName>
</protein>
<dbReference type="PROSITE" id="PS50059">
    <property type="entry name" value="FKBP_PPIASE"/>
    <property type="match status" value="1"/>
</dbReference>
<dbReference type="OrthoDB" id="1902587at2759"/>
<keyword evidence="6" id="KW-0732">Signal</keyword>
<dbReference type="PANTHER" id="PTHR45779">
    <property type="entry name" value="PEPTIDYLPROLYL ISOMERASE"/>
    <property type="match status" value="1"/>
</dbReference>
<evidence type="ECO:0000256" key="6">
    <source>
        <dbReference type="SAM" id="SignalP"/>
    </source>
</evidence>
<evidence type="ECO:0000256" key="1">
    <source>
        <dbReference type="ARBA" id="ARBA00000971"/>
    </source>
</evidence>
<dbReference type="SUPFAM" id="SSF54534">
    <property type="entry name" value="FKBP-like"/>
    <property type="match status" value="1"/>
</dbReference>
<keyword evidence="4 5" id="KW-0413">Isomerase</keyword>
<evidence type="ECO:0000256" key="3">
    <source>
        <dbReference type="ARBA" id="ARBA00023110"/>
    </source>
</evidence>
<dbReference type="AlphaFoldDB" id="A0A8H5CG31"/>
<dbReference type="InterPro" id="IPR046357">
    <property type="entry name" value="PPIase_dom_sf"/>
</dbReference>
<dbReference type="GO" id="GO:0005783">
    <property type="term" value="C:endoplasmic reticulum"/>
    <property type="evidence" value="ECO:0007669"/>
    <property type="project" value="TreeGrafter"/>
</dbReference>
<name>A0A8H5CG31_9AGAR</name>
<feature type="chain" id="PRO_5034394410" description="peptidylprolyl isomerase" evidence="6">
    <location>
        <begin position="29"/>
        <end position="156"/>
    </location>
</feature>
<dbReference type="InterPro" id="IPR044609">
    <property type="entry name" value="FKBP2/11"/>
</dbReference>
<keyword evidence="3 5" id="KW-0697">Rotamase</keyword>
<accession>A0A8H5CG31</accession>
<dbReference type="InterPro" id="IPR001179">
    <property type="entry name" value="PPIase_FKBP_dom"/>
</dbReference>
<evidence type="ECO:0000256" key="5">
    <source>
        <dbReference type="PROSITE-ProRule" id="PRU00277"/>
    </source>
</evidence>
<evidence type="ECO:0000256" key="2">
    <source>
        <dbReference type="ARBA" id="ARBA00013194"/>
    </source>
</evidence>
<gene>
    <name evidence="8" type="ORF">D9611_006125</name>
</gene>
<dbReference type="PANTHER" id="PTHR45779:SF7">
    <property type="entry name" value="PEPTIDYLPROLYL ISOMERASE"/>
    <property type="match status" value="1"/>
</dbReference>
<dbReference type="EC" id="5.2.1.8" evidence="2 5"/>
<keyword evidence="9" id="KW-1185">Reference proteome</keyword>
<feature type="domain" description="PPIase FKBP-type" evidence="7">
    <location>
        <begin position="62"/>
        <end position="156"/>
    </location>
</feature>
<organism evidence="8 9">
    <name type="scientific">Ephemerocybe angulata</name>
    <dbReference type="NCBI Taxonomy" id="980116"/>
    <lineage>
        <taxon>Eukaryota</taxon>
        <taxon>Fungi</taxon>
        <taxon>Dikarya</taxon>
        <taxon>Basidiomycota</taxon>
        <taxon>Agaricomycotina</taxon>
        <taxon>Agaricomycetes</taxon>
        <taxon>Agaricomycetidae</taxon>
        <taxon>Agaricales</taxon>
        <taxon>Agaricineae</taxon>
        <taxon>Psathyrellaceae</taxon>
        <taxon>Ephemerocybe</taxon>
    </lineage>
</organism>
<evidence type="ECO:0000259" key="7">
    <source>
        <dbReference type="PROSITE" id="PS50059"/>
    </source>
</evidence>
<dbReference type="EMBL" id="JAACJK010000002">
    <property type="protein sequence ID" value="KAF5341192.1"/>
    <property type="molecule type" value="Genomic_DNA"/>
</dbReference>
<proteinExistence type="predicted"/>
<reference evidence="8 9" key="1">
    <citation type="journal article" date="2020" name="ISME J.">
        <title>Uncovering the hidden diversity of litter-decomposition mechanisms in mushroom-forming fungi.</title>
        <authorList>
            <person name="Floudas D."/>
            <person name="Bentzer J."/>
            <person name="Ahren D."/>
            <person name="Johansson T."/>
            <person name="Persson P."/>
            <person name="Tunlid A."/>
        </authorList>
    </citation>
    <scope>NUCLEOTIDE SEQUENCE [LARGE SCALE GENOMIC DNA]</scope>
    <source>
        <strain evidence="8 9">CBS 175.51</strain>
    </source>
</reference>
<dbReference type="Pfam" id="PF00254">
    <property type="entry name" value="FKBP_C"/>
    <property type="match status" value="1"/>
</dbReference>
<comment type="catalytic activity">
    <reaction evidence="1 5">
        <text>[protein]-peptidylproline (omega=180) = [protein]-peptidylproline (omega=0)</text>
        <dbReference type="Rhea" id="RHEA:16237"/>
        <dbReference type="Rhea" id="RHEA-COMP:10747"/>
        <dbReference type="Rhea" id="RHEA-COMP:10748"/>
        <dbReference type="ChEBI" id="CHEBI:83833"/>
        <dbReference type="ChEBI" id="CHEBI:83834"/>
        <dbReference type="EC" id="5.2.1.8"/>
    </reaction>
</comment>
<evidence type="ECO:0000256" key="4">
    <source>
        <dbReference type="ARBA" id="ARBA00023235"/>
    </source>
</evidence>
<comment type="caution">
    <text evidence="8">The sequence shown here is derived from an EMBL/GenBank/DDBJ whole genome shotgun (WGS) entry which is preliminary data.</text>
</comment>